<evidence type="ECO:0000256" key="9">
    <source>
        <dbReference type="SAM" id="Phobius"/>
    </source>
</evidence>
<sequence length="308" mass="32956">MVEPHSLDWASVASPRGFLRLLQAALSCAALSLAVHRGGWTFSYGLLCLGIWAACLALSAALLVLELSRLSACLPASWPNLTVSLATLCALLCASASVLYPLFSLRAYNCYFRGCESVRTFRIATCSCSVLACAAYVLEVAVSVARPPKSHVAMASLPGLLKVIELFCGAVILGAVFTGGQHGRFLATHWCIAVYCACLALTTLLAVLWLRGPERESVCACGSSPHRASALGTLLSVLLYLSAAVIWPVYAFDPQYGSPTRPARCEHERCPWDAHVIVAVFTFINFLVYVLDLSGTQCAGRAVRTHSP</sequence>
<dbReference type="InterPro" id="IPR008253">
    <property type="entry name" value="Marvel"/>
</dbReference>
<feature type="domain" description="MARVEL" evidence="10">
    <location>
        <begin position="11"/>
        <end position="148"/>
    </location>
</feature>
<feature type="transmembrane region" description="Helical" evidence="9">
    <location>
        <begin position="85"/>
        <end position="103"/>
    </location>
</feature>
<evidence type="ECO:0000256" key="6">
    <source>
        <dbReference type="ARBA" id="ARBA00034721"/>
    </source>
</evidence>
<feature type="transmembrane region" description="Helical" evidence="9">
    <location>
        <begin position="157"/>
        <end position="178"/>
    </location>
</feature>
<evidence type="ECO:0000313" key="12">
    <source>
        <dbReference type="Proteomes" id="UP000694388"/>
    </source>
</evidence>
<feature type="transmembrane region" description="Helical" evidence="9">
    <location>
        <begin position="272"/>
        <end position="291"/>
    </location>
</feature>
<evidence type="ECO:0000256" key="5">
    <source>
        <dbReference type="ARBA" id="ARBA00023136"/>
    </source>
</evidence>
<evidence type="ECO:0000256" key="2">
    <source>
        <dbReference type="ARBA" id="ARBA00022692"/>
    </source>
</evidence>
<accession>A0A8C4QZW2</accession>
<dbReference type="InterPro" id="IPR047123">
    <property type="entry name" value="MYADM-like"/>
</dbReference>
<dbReference type="Ensembl" id="ENSEBUT00000023278.1">
    <property type="protein sequence ID" value="ENSEBUP00000022702.1"/>
    <property type="gene ID" value="ENSEBUG00000013991.1"/>
</dbReference>
<organism evidence="11 12">
    <name type="scientific">Eptatretus burgeri</name>
    <name type="common">Inshore hagfish</name>
    <dbReference type="NCBI Taxonomy" id="7764"/>
    <lineage>
        <taxon>Eukaryota</taxon>
        <taxon>Metazoa</taxon>
        <taxon>Chordata</taxon>
        <taxon>Craniata</taxon>
        <taxon>Vertebrata</taxon>
        <taxon>Cyclostomata</taxon>
        <taxon>Myxini</taxon>
        <taxon>Myxiniformes</taxon>
        <taxon>Myxinidae</taxon>
        <taxon>Eptatretinae</taxon>
        <taxon>Eptatretus</taxon>
    </lineage>
</organism>
<keyword evidence="4 9" id="KW-1133">Transmembrane helix</keyword>
<dbReference type="AlphaFoldDB" id="A0A8C4QZW2"/>
<evidence type="ECO:0000256" key="7">
    <source>
        <dbReference type="ARBA" id="ARBA00040733"/>
    </source>
</evidence>
<keyword evidence="12" id="KW-1185">Reference proteome</keyword>
<reference evidence="11" key="1">
    <citation type="submission" date="2025-08" db="UniProtKB">
        <authorList>
            <consortium name="Ensembl"/>
        </authorList>
    </citation>
    <scope>IDENTIFICATION</scope>
</reference>
<dbReference type="GeneTree" id="ENSGT00950000182933"/>
<name>A0A8C4QZW2_EPTBU</name>
<dbReference type="PROSITE" id="PS51225">
    <property type="entry name" value="MARVEL"/>
    <property type="match status" value="2"/>
</dbReference>
<keyword evidence="3" id="KW-0677">Repeat</keyword>
<comment type="similarity">
    <text evidence="6">Belongs to the MAL family.</text>
</comment>
<evidence type="ECO:0000256" key="3">
    <source>
        <dbReference type="ARBA" id="ARBA00022737"/>
    </source>
</evidence>
<reference evidence="11" key="2">
    <citation type="submission" date="2025-09" db="UniProtKB">
        <authorList>
            <consortium name="Ensembl"/>
        </authorList>
    </citation>
    <scope>IDENTIFICATION</scope>
</reference>
<keyword evidence="5 8" id="KW-0472">Membrane</keyword>
<feature type="transmembrane region" description="Helical" evidence="9">
    <location>
        <begin position="42"/>
        <end position="65"/>
    </location>
</feature>
<dbReference type="PANTHER" id="PTHR17068">
    <property type="entry name" value="MYELOID-ASSOCIATED DIFFERENTIATION MARKER MYADM FAMILY MEMBER"/>
    <property type="match status" value="1"/>
</dbReference>
<comment type="subcellular location">
    <subcellularLocation>
        <location evidence="1">Membrane</location>
        <topology evidence="1">Multi-pass membrane protein</topology>
    </subcellularLocation>
</comment>
<protein>
    <recommendedName>
        <fullName evidence="7">Myeloid-associated differentiation marker-like protein 2</fullName>
    </recommendedName>
</protein>
<dbReference type="GO" id="GO:0016020">
    <property type="term" value="C:membrane"/>
    <property type="evidence" value="ECO:0007669"/>
    <property type="project" value="UniProtKB-SubCell"/>
</dbReference>
<evidence type="ECO:0000256" key="8">
    <source>
        <dbReference type="PROSITE-ProRule" id="PRU00581"/>
    </source>
</evidence>
<feature type="transmembrane region" description="Helical" evidence="9">
    <location>
        <begin position="123"/>
        <end position="145"/>
    </location>
</feature>
<evidence type="ECO:0000259" key="10">
    <source>
        <dbReference type="PROSITE" id="PS51225"/>
    </source>
</evidence>
<dbReference type="PANTHER" id="PTHR17068:SF5">
    <property type="entry name" value="MYELOID-ASSOCIATED DIFFERENTIATION MARKER-LIKE PROTEIN 2"/>
    <property type="match status" value="1"/>
</dbReference>
<evidence type="ECO:0000256" key="4">
    <source>
        <dbReference type="ARBA" id="ARBA00022989"/>
    </source>
</evidence>
<feature type="transmembrane region" description="Helical" evidence="9">
    <location>
        <begin position="230"/>
        <end position="252"/>
    </location>
</feature>
<dbReference type="OMA" id="NDCEVRN"/>
<proteinExistence type="inferred from homology"/>
<dbReference type="Proteomes" id="UP000694388">
    <property type="component" value="Unplaced"/>
</dbReference>
<evidence type="ECO:0000256" key="1">
    <source>
        <dbReference type="ARBA" id="ARBA00004141"/>
    </source>
</evidence>
<dbReference type="Pfam" id="PF01284">
    <property type="entry name" value="MARVEL"/>
    <property type="match status" value="1"/>
</dbReference>
<feature type="domain" description="MARVEL" evidence="10">
    <location>
        <begin position="153"/>
        <end position="301"/>
    </location>
</feature>
<evidence type="ECO:0000313" key="11">
    <source>
        <dbReference type="Ensembl" id="ENSEBUP00000022702.1"/>
    </source>
</evidence>
<keyword evidence="2 8" id="KW-0812">Transmembrane</keyword>
<feature type="transmembrane region" description="Helical" evidence="9">
    <location>
        <begin position="190"/>
        <end position="210"/>
    </location>
</feature>